<evidence type="ECO:0000256" key="1">
    <source>
        <dbReference type="SAM" id="Phobius"/>
    </source>
</evidence>
<accession>A0A498JET9</accession>
<keyword evidence="1" id="KW-0472">Membrane</keyword>
<keyword evidence="1" id="KW-0812">Transmembrane</keyword>
<protein>
    <recommendedName>
        <fullName evidence="2">RNase H type-1 domain-containing protein</fullName>
    </recommendedName>
</protein>
<dbReference type="GO" id="GO:0003676">
    <property type="term" value="F:nucleic acid binding"/>
    <property type="evidence" value="ECO:0007669"/>
    <property type="project" value="InterPro"/>
</dbReference>
<keyword evidence="1" id="KW-1133">Transmembrane helix</keyword>
<dbReference type="Proteomes" id="UP000290289">
    <property type="component" value="Chromosome 8"/>
</dbReference>
<keyword evidence="4" id="KW-1185">Reference proteome</keyword>
<dbReference type="EMBL" id="RDQH01000334">
    <property type="protein sequence ID" value="RXH92242.1"/>
    <property type="molecule type" value="Genomic_DNA"/>
</dbReference>
<dbReference type="InterPro" id="IPR002156">
    <property type="entry name" value="RNaseH_domain"/>
</dbReference>
<organism evidence="3 4">
    <name type="scientific">Malus domestica</name>
    <name type="common">Apple</name>
    <name type="synonym">Pyrus malus</name>
    <dbReference type="NCBI Taxonomy" id="3750"/>
    <lineage>
        <taxon>Eukaryota</taxon>
        <taxon>Viridiplantae</taxon>
        <taxon>Streptophyta</taxon>
        <taxon>Embryophyta</taxon>
        <taxon>Tracheophyta</taxon>
        <taxon>Spermatophyta</taxon>
        <taxon>Magnoliopsida</taxon>
        <taxon>eudicotyledons</taxon>
        <taxon>Gunneridae</taxon>
        <taxon>Pentapetalae</taxon>
        <taxon>rosids</taxon>
        <taxon>fabids</taxon>
        <taxon>Rosales</taxon>
        <taxon>Rosaceae</taxon>
        <taxon>Amygdaloideae</taxon>
        <taxon>Maleae</taxon>
        <taxon>Malus</taxon>
    </lineage>
</organism>
<gene>
    <name evidence="3" type="ORF">DVH24_033138</name>
</gene>
<dbReference type="AlphaFoldDB" id="A0A498JET9"/>
<evidence type="ECO:0000313" key="4">
    <source>
        <dbReference type="Proteomes" id="UP000290289"/>
    </source>
</evidence>
<feature type="transmembrane region" description="Helical" evidence="1">
    <location>
        <begin position="15"/>
        <end position="39"/>
    </location>
</feature>
<feature type="domain" description="RNase H type-1" evidence="2">
    <location>
        <begin position="53"/>
        <end position="122"/>
    </location>
</feature>
<dbReference type="Pfam" id="PF13456">
    <property type="entry name" value="RVT_3"/>
    <property type="match status" value="1"/>
</dbReference>
<proteinExistence type="predicted"/>
<evidence type="ECO:0000259" key="2">
    <source>
        <dbReference type="Pfam" id="PF13456"/>
    </source>
</evidence>
<dbReference type="GO" id="GO:0004523">
    <property type="term" value="F:RNA-DNA hybrid ribonuclease activity"/>
    <property type="evidence" value="ECO:0007669"/>
    <property type="project" value="InterPro"/>
</dbReference>
<reference evidence="3 4" key="1">
    <citation type="submission" date="2018-10" db="EMBL/GenBank/DDBJ databases">
        <title>A high-quality apple genome assembly.</title>
        <authorList>
            <person name="Hu J."/>
        </authorList>
    </citation>
    <scope>NUCLEOTIDE SEQUENCE [LARGE SCALE GENOMIC DNA]</scope>
    <source>
        <strain evidence="4">cv. HFTH1</strain>
        <tissue evidence="3">Young leaf</tissue>
    </source>
</reference>
<evidence type="ECO:0000313" key="3">
    <source>
        <dbReference type="EMBL" id="RXH92242.1"/>
    </source>
</evidence>
<name>A0A498JET9_MALDO</name>
<comment type="caution">
    <text evidence="3">The sequence shown here is derived from an EMBL/GenBank/DDBJ whole genome shotgun (WGS) entry which is preliminary data.</text>
</comment>
<sequence length="128" mass="13714">MCRVEYKPEIHLKSLVHLVVIVAMGIQSLICAVVTTLMLCHPLVSITPPHPPLVDSNGVCVAAVSRRCEDLFTPIQIEALAAREGFVLAVHRGFHGISLESDSLQIVLALHGSSMDVSPIGPSIEDAN</sequence>